<proteinExistence type="predicted"/>
<dbReference type="Proteomes" id="UP000028631">
    <property type="component" value="Unassembled WGS sequence"/>
</dbReference>
<protein>
    <recommendedName>
        <fullName evidence="4">Lipoprotein</fullName>
    </recommendedName>
</protein>
<dbReference type="PROSITE" id="PS51257">
    <property type="entry name" value="PROKAR_LIPOPROTEIN"/>
    <property type="match status" value="1"/>
</dbReference>
<feature type="chain" id="PRO_5001798800" description="Lipoprotein" evidence="1">
    <location>
        <begin position="23"/>
        <end position="137"/>
    </location>
</feature>
<dbReference type="OrthoDB" id="6997359at2"/>
<accession>A0A085VIQ0</accession>
<gene>
    <name evidence="2" type="ORF">IV01_11830</name>
</gene>
<feature type="signal peptide" evidence="1">
    <location>
        <begin position="1"/>
        <end position="22"/>
    </location>
</feature>
<evidence type="ECO:0000256" key="1">
    <source>
        <dbReference type="SAM" id="SignalP"/>
    </source>
</evidence>
<evidence type="ECO:0000313" key="2">
    <source>
        <dbReference type="EMBL" id="KFE55313.1"/>
    </source>
</evidence>
<organism evidence="2 3">
    <name type="scientific">Pseudomonas syringae</name>
    <dbReference type="NCBI Taxonomy" id="317"/>
    <lineage>
        <taxon>Bacteria</taxon>
        <taxon>Pseudomonadati</taxon>
        <taxon>Pseudomonadota</taxon>
        <taxon>Gammaproteobacteria</taxon>
        <taxon>Pseudomonadales</taxon>
        <taxon>Pseudomonadaceae</taxon>
        <taxon>Pseudomonas</taxon>
    </lineage>
</organism>
<evidence type="ECO:0008006" key="4">
    <source>
        <dbReference type="Google" id="ProtNLM"/>
    </source>
</evidence>
<comment type="caution">
    <text evidence="2">The sequence shown here is derived from an EMBL/GenBank/DDBJ whole genome shotgun (WGS) entry which is preliminary data.</text>
</comment>
<dbReference type="EMBL" id="JPQU01000034">
    <property type="protein sequence ID" value="KFE55313.1"/>
    <property type="molecule type" value="Genomic_DNA"/>
</dbReference>
<sequence length="137" mass="15376">MRPLLMILGLTTLAGCAGPLPAVDPQQAWVDMRTMTGKLVMADKVDGQTTYDGRYFQVSPGSHKLQVRYDYEIHYGLFTAIGDEYTELTCFVELKYDHFAAGQRYMIEVRSLTNDVTAELLDAQRKVLAEESSVTCI</sequence>
<dbReference type="PATRIC" id="fig|317.175.peg.2460"/>
<keyword evidence="3" id="KW-1185">Reference proteome</keyword>
<name>A0A085VIQ0_PSESX</name>
<dbReference type="AlphaFoldDB" id="A0A085VIQ0"/>
<reference evidence="2 3" key="1">
    <citation type="submission" date="2014-07" db="EMBL/GenBank/DDBJ databases">
        <title>Draft Genome Sequences of Environmental Pseudomonas syringae strains.</title>
        <authorList>
            <person name="Baltrus D.A."/>
            <person name="Berge O."/>
            <person name="Morris C."/>
        </authorList>
    </citation>
    <scope>NUCLEOTIDE SEQUENCE [LARGE SCALE GENOMIC DNA]</scope>
    <source>
        <strain evidence="2 3">GAW0119</strain>
    </source>
</reference>
<dbReference type="RefSeq" id="WP_080290297.1">
    <property type="nucleotide sequence ID" value="NZ_JPQU01000034.1"/>
</dbReference>
<evidence type="ECO:0000313" key="3">
    <source>
        <dbReference type="Proteomes" id="UP000028631"/>
    </source>
</evidence>
<keyword evidence="1" id="KW-0732">Signal</keyword>